<dbReference type="VEuPathDB" id="CryptoDB:Vbra_12810"/>
<name>A0A0G4ES93_VITBC</name>
<proteinExistence type="predicted"/>
<protein>
    <submittedName>
        <fullName evidence="9">Uncharacterized protein</fullName>
    </submittedName>
</protein>
<dbReference type="PANTHER" id="PTHR42700">
    <property type="entry name" value="SULFATE ADENYLYLTRANSFERASE"/>
    <property type="match status" value="1"/>
</dbReference>
<dbReference type="PhylomeDB" id="A0A0G4ES93"/>
<feature type="domain" description="ATP-sulfurylase PUA-like" evidence="8">
    <location>
        <begin position="15"/>
        <end position="148"/>
    </location>
</feature>
<keyword evidence="5" id="KW-0067">ATP-binding</keyword>
<dbReference type="InterPro" id="IPR015947">
    <property type="entry name" value="PUA-like_sf"/>
</dbReference>
<evidence type="ECO:0000256" key="2">
    <source>
        <dbReference type="ARBA" id="ARBA00022679"/>
    </source>
</evidence>
<dbReference type="Pfam" id="PF01747">
    <property type="entry name" value="ATP-sulfurylase"/>
    <property type="match status" value="1"/>
</dbReference>
<dbReference type="SUPFAM" id="SSF52374">
    <property type="entry name" value="Nucleotidylyl transferase"/>
    <property type="match status" value="1"/>
</dbReference>
<evidence type="ECO:0000256" key="4">
    <source>
        <dbReference type="ARBA" id="ARBA00022741"/>
    </source>
</evidence>
<dbReference type="InterPro" id="IPR002891">
    <property type="entry name" value="APS"/>
</dbReference>
<dbReference type="GO" id="GO:0005737">
    <property type="term" value="C:cytoplasm"/>
    <property type="evidence" value="ECO:0007669"/>
    <property type="project" value="TreeGrafter"/>
</dbReference>
<dbReference type="InterPro" id="IPR025980">
    <property type="entry name" value="ATP-Sase_PUA-like_dom"/>
</dbReference>
<dbReference type="GO" id="GO:0010134">
    <property type="term" value="P:sulfate assimilation via adenylyl sulfate reduction"/>
    <property type="evidence" value="ECO:0007669"/>
    <property type="project" value="TreeGrafter"/>
</dbReference>
<dbReference type="EMBL" id="CDMY01000295">
    <property type="protein sequence ID" value="CEM00541.1"/>
    <property type="molecule type" value="Genomic_DNA"/>
</dbReference>
<dbReference type="AlphaFoldDB" id="A0A0G4ES93"/>
<dbReference type="PANTHER" id="PTHR42700:SF1">
    <property type="entry name" value="SULFATE ADENYLYLTRANSFERASE"/>
    <property type="match status" value="1"/>
</dbReference>
<dbReference type="Gene3D" id="3.10.400.10">
    <property type="entry name" value="Sulfate adenylyltransferase"/>
    <property type="match status" value="1"/>
</dbReference>
<dbReference type="OMA" id="KGFMRQS"/>
<feature type="domain" description="APS kinase" evidence="6">
    <location>
        <begin position="387"/>
        <end position="542"/>
    </location>
</feature>
<dbReference type="SUPFAM" id="SSF88697">
    <property type="entry name" value="PUA domain-like"/>
    <property type="match status" value="1"/>
</dbReference>
<dbReference type="InterPro" id="IPR027417">
    <property type="entry name" value="P-loop_NTPase"/>
</dbReference>
<dbReference type="InterPro" id="IPR002650">
    <property type="entry name" value="Sulphate_adenylyltransferase"/>
</dbReference>
<evidence type="ECO:0000259" key="6">
    <source>
        <dbReference type="Pfam" id="PF01583"/>
    </source>
</evidence>
<dbReference type="InParanoid" id="A0A0G4ES93"/>
<dbReference type="NCBIfam" id="NF003013">
    <property type="entry name" value="PRK03846.1"/>
    <property type="match status" value="1"/>
</dbReference>
<evidence type="ECO:0000259" key="7">
    <source>
        <dbReference type="Pfam" id="PF01747"/>
    </source>
</evidence>
<dbReference type="InterPro" id="IPR024951">
    <property type="entry name" value="Sulfurylase_cat_dom"/>
</dbReference>
<evidence type="ECO:0000259" key="8">
    <source>
        <dbReference type="Pfam" id="PF14306"/>
    </source>
</evidence>
<keyword evidence="4" id="KW-0547">Nucleotide-binding</keyword>
<dbReference type="OrthoDB" id="468at2759"/>
<dbReference type="Gene3D" id="3.40.50.300">
    <property type="entry name" value="P-loop containing nucleotide triphosphate hydrolases"/>
    <property type="match status" value="1"/>
</dbReference>
<evidence type="ECO:0000256" key="5">
    <source>
        <dbReference type="ARBA" id="ARBA00022840"/>
    </source>
</evidence>
<accession>A0A0G4ES93</accession>
<dbReference type="Pfam" id="PF01583">
    <property type="entry name" value="APS_kinase"/>
    <property type="match status" value="1"/>
</dbReference>
<keyword evidence="3" id="KW-0548">Nucleotidyltransferase</keyword>
<dbReference type="STRING" id="1169540.A0A0G4ES93"/>
<keyword evidence="10" id="KW-1185">Reference proteome</keyword>
<dbReference type="InterPro" id="IPR050512">
    <property type="entry name" value="Sulf_AdTrans/APS_kinase"/>
</dbReference>
<evidence type="ECO:0000256" key="1">
    <source>
        <dbReference type="ARBA" id="ARBA00004678"/>
    </source>
</evidence>
<comment type="pathway">
    <text evidence="1">Sulfur metabolism.</text>
</comment>
<dbReference type="CDD" id="cd02027">
    <property type="entry name" value="APSK"/>
    <property type="match status" value="1"/>
</dbReference>
<dbReference type="SUPFAM" id="SSF52540">
    <property type="entry name" value="P-loop containing nucleoside triphosphate hydrolases"/>
    <property type="match status" value="1"/>
</dbReference>
<dbReference type="NCBIfam" id="TIGR00455">
    <property type="entry name" value="apsK"/>
    <property type="match status" value="1"/>
</dbReference>
<keyword evidence="2" id="KW-0808">Transferase</keyword>
<dbReference type="Proteomes" id="UP000041254">
    <property type="component" value="Unassembled WGS sequence"/>
</dbReference>
<evidence type="ECO:0000313" key="9">
    <source>
        <dbReference type="EMBL" id="CEM00541.1"/>
    </source>
</evidence>
<dbReference type="InterPro" id="IPR059117">
    <property type="entry name" value="APS_kinase_dom"/>
</dbReference>
<feature type="domain" description="Sulphate adenylyltransferase catalytic" evidence="7">
    <location>
        <begin position="158"/>
        <end position="379"/>
    </location>
</feature>
<dbReference type="GO" id="GO:0004020">
    <property type="term" value="F:adenylylsulfate kinase activity"/>
    <property type="evidence" value="ECO:0007669"/>
    <property type="project" value="InterPro"/>
</dbReference>
<dbReference type="GO" id="GO:0004781">
    <property type="term" value="F:sulfate adenylyltransferase (ATP) activity"/>
    <property type="evidence" value="ECO:0007669"/>
    <property type="project" value="UniProtKB-EC"/>
</dbReference>
<evidence type="ECO:0000313" key="10">
    <source>
        <dbReference type="Proteomes" id="UP000041254"/>
    </source>
</evidence>
<organism evidence="9 10">
    <name type="scientific">Vitrella brassicaformis (strain CCMP3155)</name>
    <dbReference type="NCBI Taxonomy" id="1169540"/>
    <lineage>
        <taxon>Eukaryota</taxon>
        <taxon>Sar</taxon>
        <taxon>Alveolata</taxon>
        <taxon>Colpodellida</taxon>
        <taxon>Vitrellaceae</taxon>
        <taxon>Vitrella</taxon>
    </lineage>
</organism>
<dbReference type="InterPro" id="IPR014729">
    <property type="entry name" value="Rossmann-like_a/b/a_fold"/>
</dbReference>
<gene>
    <name evidence="9" type="ORF">Vbra_12810</name>
</gene>
<dbReference type="UniPathway" id="UPA00097"/>
<sequence length="566" mass="63380">MGDTKGLSVSVRLPKEVHLSERDMCDLEMLLMGAFAPLKGYLTRDNYLSCLSKMRLTTGEVWPMPIVLSVPKAATEPAGESKGQRVLLRDQLGRAVAEVLVEDVYEPDLNLEMEKVLGSTDMNHPYAQHMAKTFTDCYYIGGEVRQLNPISRFDFKDMRRPAPEVKQYIKQQGWECVVGFQTRNPMHRSHFELTRQAMREAQAQTGKEAHLLLTPAVGPTQPGDVEYHIRVRCYKKLLKYYGENKADIILLPLAMRMAGPREAVWHAIIRANYGCTHFIVGRDHAGPSAKKADGSSFYGAYEAHELLASVQSELGIEPIFGKEMVYVGEEHGGYVQRSQVPEGVEPQSISGTQQRKMLLTREPIPEWFSYPDVVEELHKFYKPPHEKGFCMYFTGLPCSGKTTLATALEQALLENESETRKVTILDAPIIRSHLSYGLGFSKQDRSTNVKRIGFVASEIVKHGGICLVATIAPYEDDRQYNRKLITSNGGGYVEVYVSTPIEVCEGRDSKGLYKQARSGVIQQFTGVSDPYEAPTTPDLTIDSSKNLPQVVDQLVSYLKEAGWVKA</sequence>
<dbReference type="GO" id="GO:0005524">
    <property type="term" value="F:ATP binding"/>
    <property type="evidence" value="ECO:0007669"/>
    <property type="project" value="UniProtKB-KW"/>
</dbReference>
<evidence type="ECO:0000256" key="3">
    <source>
        <dbReference type="ARBA" id="ARBA00022695"/>
    </source>
</evidence>
<dbReference type="Pfam" id="PF14306">
    <property type="entry name" value="PUA_2"/>
    <property type="match status" value="1"/>
</dbReference>
<dbReference type="NCBIfam" id="TIGR00339">
    <property type="entry name" value="sopT"/>
    <property type="match status" value="1"/>
</dbReference>
<dbReference type="Gene3D" id="3.40.50.620">
    <property type="entry name" value="HUPs"/>
    <property type="match status" value="1"/>
</dbReference>
<reference evidence="9 10" key="1">
    <citation type="submission" date="2014-11" db="EMBL/GenBank/DDBJ databases">
        <authorList>
            <person name="Zhu J."/>
            <person name="Qi W."/>
            <person name="Song R."/>
        </authorList>
    </citation>
    <scope>NUCLEOTIDE SEQUENCE [LARGE SCALE GENOMIC DNA]</scope>
</reference>
<dbReference type="GO" id="GO:0019379">
    <property type="term" value="P:sulfate assimilation, phosphoadenylyl sulfate reduction by phosphoadenylyl-sulfate reductase (thioredoxin)"/>
    <property type="evidence" value="ECO:0007669"/>
    <property type="project" value="TreeGrafter"/>
</dbReference>